<comment type="caution">
    <text evidence="1">The sequence shown here is derived from an EMBL/GenBank/DDBJ whole genome shotgun (WGS) entry which is preliminary data.</text>
</comment>
<proteinExistence type="predicted"/>
<organism evidence="1 2">
    <name type="scientific">Coemansia helicoidea</name>
    <dbReference type="NCBI Taxonomy" id="1286919"/>
    <lineage>
        <taxon>Eukaryota</taxon>
        <taxon>Fungi</taxon>
        <taxon>Fungi incertae sedis</taxon>
        <taxon>Zoopagomycota</taxon>
        <taxon>Kickxellomycotina</taxon>
        <taxon>Kickxellomycetes</taxon>
        <taxon>Kickxellales</taxon>
        <taxon>Kickxellaceae</taxon>
        <taxon>Coemansia</taxon>
    </lineage>
</organism>
<sequence>MNFAGRQVPSLKSMASGTGAGRVAESHQRQRQAELGTGAAAAATTTLYAQPSALAQFILGAGGARSGAGSATEAMGGLRQEIAGLLEACRRACGAGVAGSGGAGAPTNAASECVSVVSVLVEKSGAKKFGFDTPSPDDRVLSAQGAATGAAPGKKPKAQPATK</sequence>
<feature type="non-terminal residue" evidence="1">
    <location>
        <position position="163"/>
    </location>
</feature>
<accession>A0ACC1KT41</accession>
<reference evidence="1" key="1">
    <citation type="submission" date="2022-07" db="EMBL/GenBank/DDBJ databases">
        <title>Phylogenomic reconstructions and comparative analyses of Kickxellomycotina fungi.</title>
        <authorList>
            <person name="Reynolds N.K."/>
            <person name="Stajich J.E."/>
            <person name="Barry K."/>
            <person name="Grigoriev I.V."/>
            <person name="Crous P."/>
            <person name="Smith M.E."/>
        </authorList>
    </citation>
    <scope>NUCLEOTIDE SEQUENCE</scope>
    <source>
        <strain evidence="1">BCRC 34780</strain>
    </source>
</reference>
<protein>
    <submittedName>
        <fullName evidence="1">Uncharacterized protein</fullName>
    </submittedName>
</protein>
<name>A0ACC1KT41_9FUNG</name>
<dbReference type="EMBL" id="JANBUN010002458">
    <property type="protein sequence ID" value="KAJ2794588.1"/>
    <property type="molecule type" value="Genomic_DNA"/>
</dbReference>
<evidence type="ECO:0000313" key="1">
    <source>
        <dbReference type="EMBL" id="KAJ2794588.1"/>
    </source>
</evidence>
<keyword evidence="2" id="KW-1185">Reference proteome</keyword>
<gene>
    <name evidence="1" type="ORF">H4R21_005443</name>
</gene>
<evidence type="ECO:0000313" key="2">
    <source>
        <dbReference type="Proteomes" id="UP001140087"/>
    </source>
</evidence>
<dbReference type="Proteomes" id="UP001140087">
    <property type="component" value="Unassembled WGS sequence"/>
</dbReference>